<organism evidence="5 6">
    <name type="scientific">Jeotgalibacillus alimentarius</name>
    <dbReference type="NCBI Taxonomy" id="135826"/>
    <lineage>
        <taxon>Bacteria</taxon>
        <taxon>Bacillati</taxon>
        <taxon>Bacillota</taxon>
        <taxon>Bacilli</taxon>
        <taxon>Bacillales</taxon>
        <taxon>Caryophanaceae</taxon>
        <taxon>Jeotgalibacillus</taxon>
    </lineage>
</organism>
<dbReference type="PANTHER" id="PTHR42743">
    <property type="entry name" value="AMINO-ACID AMINOTRANSFERASE"/>
    <property type="match status" value="1"/>
</dbReference>
<dbReference type="EMBL" id="JXRQ01000003">
    <property type="protein sequence ID" value="KIL53734.1"/>
    <property type="molecule type" value="Genomic_DNA"/>
</dbReference>
<evidence type="ECO:0000256" key="3">
    <source>
        <dbReference type="ARBA" id="ARBA00011738"/>
    </source>
</evidence>
<comment type="subunit">
    <text evidence="3">Homodimer.</text>
</comment>
<dbReference type="Proteomes" id="UP000031950">
    <property type="component" value="Unassembled WGS sequence"/>
</dbReference>
<evidence type="ECO:0008006" key="7">
    <source>
        <dbReference type="Google" id="ProtNLM"/>
    </source>
</evidence>
<comment type="caution">
    <text evidence="5">The sequence shown here is derived from an EMBL/GenBank/DDBJ whole genome shotgun (WGS) entry which is preliminary data.</text>
</comment>
<comment type="similarity">
    <text evidence="2">Belongs to the class-IV pyridoxal-phosphate-dependent aminotransferase family.</text>
</comment>
<accession>A0A0C2SIG7</accession>
<dbReference type="InterPro" id="IPR050571">
    <property type="entry name" value="Class-IV_PLP-Dep_Aminotrnsfr"/>
</dbReference>
<evidence type="ECO:0000313" key="6">
    <source>
        <dbReference type="Proteomes" id="UP000031950"/>
    </source>
</evidence>
<dbReference type="InterPro" id="IPR036038">
    <property type="entry name" value="Aminotransferase-like"/>
</dbReference>
<dbReference type="InterPro" id="IPR043131">
    <property type="entry name" value="BCAT-like_N"/>
</dbReference>
<dbReference type="PANTHER" id="PTHR42743:SF11">
    <property type="entry name" value="AMINODEOXYCHORISMATE LYASE"/>
    <property type="match status" value="1"/>
</dbReference>
<dbReference type="STRING" id="135826.KP77_00770"/>
<keyword evidence="4" id="KW-0663">Pyridoxal phosphate</keyword>
<sequence length="280" mass="31505">MKLWLDGQVIEEADARISPFDHGFLYGMGVFETFRTYDGFPFLIGDHIKRLQFALDQMNIQAELSTASVMQMIEELRVANGGEDGYFRLNVSAGEREIGLDPSPYTRPLVMLLQKPLAAPPAERHAQWIKLPRNTPETAVRLKSHHYFNNLAARREVPDAKTEGIFLTADGMISEGLASNVYWVKGDTLYTPDVTTGMLAGVTRKMVLSLARAEGIPVREGRFTQSDAEGASEWFVSNSIQEVVPITQFEEREFPDSGPVCSRLKHLYKNKTRLHIESVE</sequence>
<dbReference type="InterPro" id="IPR001544">
    <property type="entry name" value="Aminotrans_IV"/>
</dbReference>
<dbReference type="RefSeq" id="WP_041120798.1">
    <property type="nucleotide sequence ID" value="NZ_JXRQ01000003.1"/>
</dbReference>
<name>A0A0C2SIG7_9BACL</name>
<reference evidence="5 6" key="1">
    <citation type="submission" date="2015-01" db="EMBL/GenBank/DDBJ databases">
        <title>Genome sequence of Jeotgalibacillus alimentarius.</title>
        <authorList>
            <person name="Goh K.M."/>
            <person name="Chan K.-G."/>
            <person name="Yaakop A.S."/>
            <person name="Ee R."/>
            <person name="Gan H.M."/>
            <person name="Chan C.S."/>
        </authorList>
    </citation>
    <scope>NUCLEOTIDE SEQUENCE [LARGE SCALE GENOMIC DNA]</scope>
    <source>
        <strain evidence="5 6">YKJ-13</strain>
    </source>
</reference>
<gene>
    <name evidence="5" type="ORF">KP77_00770</name>
</gene>
<dbReference type="PATRIC" id="fig|135826.4.peg.78"/>
<evidence type="ECO:0000313" key="5">
    <source>
        <dbReference type="EMBL" id="KIL53734.1"/>
    </source>
</evidence>
<comment type="cofactor">
    <cofactor evidence="1">
        <name>pyridoxal 5'-phosphate</name>
        <dbReference type="ChEBI" id="CHEBI:597326"/>
    </cofactor>
</comment>
<evidence type="ECO:0000256" key="1">
    <source>
        <dbReference type="ARBA" id="ARBA00001933"/>
    </source>
</evidence>
<evidence type="ECO:0000256" key="4">
    <source>
        <dbReference type="ARBA" id="ARBA00022898"/>
    </source>
</evidence>
<dbReference type="GO" id="GO:0003824">
    <property type="term" value="F:catalytic activity"/>
    <property type="evidence" value="ECO:0007669"/>
    <property type="project" value="InterPro"/>
</dbReference>
<dbReference type="Pfam" id="PF01063">
    <property type="entry name" value="Aminotran_4"/>
    <property type="match status" value="1"/>
</dbReference>
<dbReference type="OrthoDB" id="9805628at2"/>
<dbReference type="GO" id="GO:0005829">
    <property type="term" value="C:cytosol"/>
    <property type="evidence" value="ECO:0007669"/>
    <property type="project" value="TreeGrafter"/>
</dbReference>
<dbReference type="NCBIfam" id="NF005800">
    <property type="entry name" value="PRK07650.1"/>
    <property type="match status" value="1"/>
</dbReference>
<protein>
    <recommendedName>
        <fullName evidence="7">4-amino-4-deoxychorismate lyase</fullName>
    </recommendedName>
</protein>
<keyword evidence="6" id="KW-1185">Reference proteome</keyword>
<dbReference type="SUPFAM" id="SSF56752">
    <property type="entry name" value="D-aminoacid aminotransferase-like PLP-dependent enzymes"/>
    <property type="match status" value="1"/>
</dbReference>
<proteinExistence type="inferred from homology"/>
<evidence type="ECO:0000256" key="2">
    <source>
        <dbReference type="ARBA" id="ARBA00009320"/>
    </source>
</evidence>
<dbReference type="FunFam" id="3.20.10.10:FF:000002">
    <property type="entry name" value="D-alanine aminotransferase"/>
    <property type="match status" value="1"/>
</dbReference>
<dbReference type="GO" id="GO:0046394">
    <property type="term" value="P:carboxylic acid biosynthetic process"/>
    <property type="evidence" value="ECO:0007669"/>
    <property type="project" value="UniProtKB-ARBA"/>
</dbReference>
<dbReference type="InterPro" id="IPR043132">
    <property type="entry name" value="BCAT-like_C"/>
</dbReference>
<dbReference type="CDD" id="cd00449">
    <property type="entry name" value="PLPDE_IV"/>
    <property type="match status" value="1"/>
</dbReference>
<dbReference type="GO" id="GO:0008652">
    <property type="term" value="P:amino acid biosynthetic process"/>
    <property type="evidence" value="ECO:0007669"/>
    <property type="project" value="UniProtKB-ARBA"/>
</dbReference>
<dbReference type="Gene3D" id="3.30.470.10">
    <property type="match status" value="1"/>
</dbReference>
<dbReference type="Gene3D" id="3.20.10.10">
    <property type="entry name" value="D-amino Acid Aminotransferase, subunit A, domain 2"/>
    <property type="match status" value="1"/>
</dbReference>
<dbReference type="AlphaFoldDB" id="A0A0C2SIG7"/>